<dbReference type="PANTHER" id="PTHR42928:SF5">
    <property type="entry name" value="BLR1237 PROTEIN"/>
    <property type="match status" value="1"/>
</dbReference>
<dbReference type="Pfam" id="PF03401">
    <property type="entry name" value="TctC"/>
    <property type="match status" value="1"/>
</dbReference>
<feature type="signal peptide" evidence="2">
    <location>
        <begin position="1"/>
        <end position="30"/>
    </location>
</feature>
<dbReference type="CDD" id="cd13578">
    <property type="entry name" value="PBP2_Bug27"/>
    <property type="match status" value="1"/>
</dbReference>
<dbReference type="InterPro" id="IPR005064">
    <property type="entry name" value="BUG"/>
</dbReference>
<evidence type="ECO:0000313" key="3">
    <source>
        <dbReference type="EMBL" id="NYE80992.1"/>
    </source>
</evidence>
<proteinExistence type="inferred from homology"/>
<evidence type="ECO:0000313" key="4">
    <source>
        <dbReference type="Proteomes" id="UP000542125"/>
    </source>
</evidence>
<evidence type="ECO:0000256" key="2">
    <source>
        <dbReference type="SAM" id="SignalP"/>
    </source>
</evidence>
<dbReference type="Gene3D" id="3.40.190.10">
    <property type="entry name" value="Periplasmic binding protein-like II"/>
    <property type="match status" value="1"/>
</dbReference>
<keyword evidence="2" id="KW-0732">Signal</keyword>
<name>A0A7Y9IQB6_9BURK</name>
<protein>
    <submittedName>
        <fullName evidence="3">Tripartite-type tricarboxylate transporter receptor subunit TctC</fullName>
    </submittedName>
</protein>
<organism evidence="3 4">
    <name type="scientific">Pigmentiphaga litoralis</name>
    <dbReference type="NCBI Taxonomy" id="516702"/>
    <lineage>
        <taxon>Bacteria</taxon>
        <taxon>Pseudomonadati</taxon>
        <taxon>Pseudomonadota</taxon>
        <taxon>Betaproteobacteria</taxon>
        <taxon>Burkholderiales</taxon>
        <taxon>Alcaligenaceae</taxon>
        <taxon>Pigmentiphaga</taxon>
    </lineage>
</organism>
<dbReference type="Gene3D" id="3.40.190.150">
    <property type="entry name" value="Bordetella uptake gene, domain 1"/>
    <property type="match status" value="1"/>
</dbReference>
<dbReference type="AlphaFoldDB" id="A0A7Y9IQB6"/>
<evidence type="ECO:0000256" key="1">
    <source>
        <dbReference type="ARBA" id="ARBA00006987"/>
    </source>
</evidence>
<gene>
    <name evidence="3" type="ORF">FHW18_000263</name>
</gene>
<keyword evidence="4" id="KW-1185">Reference proteome</keyword>
<keyword evidence="3" id="KW-0675">Receptor</keyword>
<reference evidence="3 4" key="1">
    <citation type="submission" date="2020-07" db="EMBL/GenBank/DDBJ databases">
        <title>Genomic Encyclopedia of Type Strains, Phase IV (KMG-V): Genome sequencing to study the core and pangenomes of soil and plant-associated prokaryotes.</title>
        <authorList>
            <person name="Whitman W."/>
        </authorList>
    </citation>
    <scope>NUCLEOTIDE SEQUENCE [LARGE SCALE GENOMIC DNA]</scope>
    <source>
        <strain evidence="3 4">SAS40</strain>
    </source>
</reference>
<dbReference type="PANTHER" id="PTHR42928">
    <property type="entry name" value="TRICARBOXYLATE-BINDING PROTEIN"/>
    <property type="match status" value="1"/>
</dbReference>
<accession>A0A7Y9IQB6</accession>
<dbReference type="RefSeq" id="WP_179582584.1">
    <property type="nucleotide sequence ID" value="NZ_JACBYR010000001.1"/>
</dbReference>
<comment type="caution">
    <text evidence="3">The sequence shown here is derived from an EMBL/GenBank/DDBJ whole genome shotgun (WGS) entry which is preliminary data.</text>
</comment>
<comment type="similarity">
    <text evidence="1">Belongs to the UPF0065 (bug) family.</text>
</comment>
<feature type="chain" id="PRO_5031408703" evidence="2">
    <location>
        <begin position="31"/>
        <end position="332"/>
    </location>
</feature>
<dbReference type="PIRSF" id="PIRSF017082">
    <property type="entry name" value="YflP"/>
    <property type="match status" value="1"/>
</dbReference>
<dbReference type="EMBL" id="JACBYR010000001">
    <property type="protein sequence ID" value="NYE80992.1"/>
    <property type="molecule type" value="Genomic_DNA"/>
</dbReference>
<dbReference type="InterPro" id="IPR042100">
    <property type="entry name" value="Bug_dom1"/>
</dbReference>
<dbReference type="Proteomes" id="UP000542125">
    <property type="component" value="Unassembled WGS sequence"/>
</dbReference>
<sequence>MKAGIKIVASVVALVSGIAATAGVVASASAAEPFPNKPVRIIVPFGPAGIADNLPRIVGQRLSEQWGVPVIVENRAGAAGNIGMEAGARAAPDGYTLTLAPSGNLTVNPLLFPKLTFNTAKDLSPVTVLATSPNVLVVNASLPVKTMPELISYAKANPGKLNYSSPGTGTGAHLAGELLNISAGIDAVHVPYNAMASAVNDVLSGQVQMMFAGVSTIVQHVQSGRLRALAVAGPKRLAVLPDVPTVIESGYPGFDVTSWYGLVIPSATPPAIVQKLQQDIAGVLKQDDIKAKFAAMGVDPLGNTPAEFGRMIQVETKKWTDIVRQANIQPLE</sequence>
<dbReference type="SUPFAM" id="SSF53850">
    <property type="entry name" value="Periplasmic binding protein-like II"/>
    <property type="match status" value="1"/>
</dbReference>